<feature type="region of interest" description="Disordered" evidence="3">
    <location>
        <begin position="121"/>
        <end position="175"/>
    </location>
</feature>
<evidence type="ECO:0000313" key="4">
    <source>
        <dbReference type="EMBL" id="KAK8230508.1"/>
    </source>
</evidence>
<dbReference type="PANTHER" id="PTHR16184:SF6">
    <property type="entry name" value="ELONGATOR COMPLEX PROTEIN 6"/>
    <property type="match status" value="1"/>
</dbReference>
<proteinExistence type="inferred from homology"/>
<evidence type="ECO:0000256" key="2">
    <source>
        <dbReference type="ARBA" id="ARBA00008837"/>
    </source>
</evidence>
<evidence type="ECO:0000313" key="5">
    <source>
        <dbReference type="Proteomes" id="UP001492380"/>
    </source>
</evidence>
<dbReference type="EMBL" id="JBBWRZ010000008">
    <property type="protein sequence ID" value="KAK8230508.1"/>
    <property type="molecule type" value="Genomic_DNA"/>
</dbReference>
<dbReference type="Proteomes" id="UP001492380">
    <property type="component" value="Unassembled WGS sequence"/>
</dbReference>
<feature type="compositionally biased region" description="Polar residues" evidence="3">
    <location>
        <begin position="158"/>
        <end position="175"/>
    </location>
</feature>
<comment type="caution">
    <text evidence="4">The sequence shown here is derived from an EMBL/GenBank/DDBJ whole genome shotgun (WGS) entry which is preliminary data.</text>
</comment>
<feature type="region of interest" description="Disordered" evidence="3">
    <location>
        <begin position="320"/>
        <end position="347"/>
    </location>
</feature>
<keyword evidence="5" id="KW-1185">Reference proteome</keyword>
<evidence type="ECO:0000256" key="1">
    <source>
        <dbReference type="ARBA" id="ARBA00005043"/>
    </source>
</evidence>
<comment type="pathway">
    <text evidence="1">tRNA modification; 5-methoxycarbonylmethyl-2-thiouridine-tRNA biosynthesis.</text>
</comment>
<feature type="compositionally biased region" description="Acidic residues" evidence="3">
    <location>
        <begin position="323"/>
        <end position="337"/>
    </location>
</feature>
<comment type="similarity">
    <text evidence="2">Belongs to the ELP6 family.</text>
</comment>
<organism evidence="4 5">
    <name type="scientific">Phyllosticta capitalensis</name>
    <dbReference type="NCBI Taxonomy" id="121624"/>
    <lineage>
        <taxon>Eukaryota</taxon>
        <taxon>Fungi</taxon>
        <taxon>Dikarya</taxon>
        <taxon>Ascomycota</taxon>
        <taxon>Pezizomycotina</taxon>
        <taxon>Dothideomycetes</taxon>
        <taxon>Dothideomycetes incertae sedis</taxon>
        <taxon>Botryosphaeriales</taxon>
        <taxon>Phyllostictaceae</taxon>
        <taxon>Phyllosticta</taxon>
    </lineage>
</organism>
<name>A0ABR1YHW5_9PEZI</name>
<dbReference type="InterPro" id="IPR018627">
    <property type="entry name" value="ELP6"/>
</dbReference>
<protein>
    <recommendedName>
        <fullName evidence="6">Elongator complex protein 5</fullName>
    </recommendedName>
</protein>
<dbReference type="Gene3D" id="3.40.50.300">
    <property type="entry name" value="P-loop containing nucleotide triphosphate hydrolases"/>
    <property type="match status" value="1"/>
</dbReference>
<feature type="compositionally biased region" description="Basic and acidic residues" evidence="3">
    <location>
        <begin position="338"/>
        <end position="347"/>
    </location>
</feature>
<gene>
    <name evidence="4" type="ORF">HDK90DRAFT_512646</name>
</gene>
<sequence>MPPSSLRIPPLLQPYIKGLPQGSLHLLTSVLGASANWLLIRYICGALGEIQPANSRRANDQDGTTTGLEGDDTAVVLVSFLRDWDFWKTEARRAAGLDLARLAQQNRFIFVDGLSSLFLPSEPEDGPSRATTTGPAQAPNAALPIRGPRTVNPRGQPIPTQASIPQPKTTASPSPIINLTSATLEHLESTLSTAFASISAQGRRIHLLVDSPDLLLAATASAASSAAITPSTLNATILSLRAQVHAVTVAVAADAPLMGAAADASAFAAGIGSTKQHTPLETSHASLVLSLAHVADWMLSLRLLDTGFAADVSGVVRITRGDNEDEDDQEEGQEAEESWQKEENKREEKELLYHVAGDGGVKVFERGSGGGAGHG</sequence>
<reference evidence="4 5" key="1">
    <citation type="submission" date="2024-04" db="EMBL/GenBank/DDBJ databases">
        <title>Phyllosticta paracitricarpa is synonymous to the EU quarantine fungus P. citricarpa based on phylogenomic analyses.</title>
        <authorList>
            <consortium name="Lawrence Berkeley National Laboratory"/>
            <person name="Van Ingen-Buijs V.A."/>
            <person name="Van Westerhoven A.C."/>
            <person name="Haridas S."/>
            <person name="Skiadas P."/>
            <person name="Martin F."/>
            <person name="Groenewald J.Z."/>
            <person name="Crous P.W."/>
            <person name="Seidl M.F."/>
        </authorList>
    </citation>
    <scope>NUCLEOTIDE SEQUENCE [LARGE SCALE GENOMIC DNA]</scope>
    <source>
        <strain evidence="4 5">CBS 123374</strain>
    </source>
</reference>
<accession>A0ABR1YHW5</accession>
<evidence type="ECO:0008006" key="6">
    <source>
        <dbReference type="Google" id="ProtNLM"/>
    </source>
</evidence>
<dbReference type="PANTHER" id="PTHR16184">
    <property type="entry name" value="ELONGATOR COMPLEX PROTEIN 6"/>
    <property type="match status" value="1"/>
</dbReference>
<dbReference type="InterPro" id="IPR027417">
    <property type="entry name" value="P-loop_NTPase"/>
</dbReference>
<evidence type="ECO:0000256" key="3">
    <source>
        <dbReference type="SAM" id="MobiDB-lite"/>
    </source>
</evidence>